<gene>
    <name evidence="1" type="ORF">GCM10023353_21500</name>
</gene>
<accession>A0ABP9CVW5</accession>
<keyword evidence="2" id="KW-1185">Reference proteome</keyword>
<comment type="caution">
    <text evidence="1">The sequence shown here is derived from an EMBL/GenBank/DDBJ whole genome shotgun (WGS) entry which is preliminary data.</text>
</comment>
<proteinExistence type="predicted"/>
<reference evidence="2" key="1">
    <citation type="journal article" date="2019" name="Int. J. Syst. Evol. Microbiol.">
        <title>The Global Catalogue of Microorganisms (GCM) 10K type strain sequencing project: providing services to taxonomists for standard genome sequencing and annotation.</title>
        <authorList>
            <consortium name="The Broad Institute Genomics Platform"/>
            <consortium name="The Broad Institute Genome Sequencing Center for Infectious Disease"/>
            <person name="Wu L."/>
            <person name="Ma J."/>
        </authorList>
    </citation>
    <scope>NUCLEOTIDE SEQUENCE [LARGE SCALE GENOMIC DNA]</scope>
    <source>
        <strain evidence="2">JCM 18542</strain>
    </source>
</reference>
<evidence type="ECO:0000313" key="1">
    <source>
        <dbReference type="EMBL" id="GAA4815499.1"/>
    </source>
</evidence>
<dbReference type="Proteomes" id="UP001500839">
    <property type="component" value="Unassembled WGS sequence"/>
</dbReference>
<sequence length="262" mass="27935">MNPWSPNATETAMRGGVFEGFEGGGGVLTRRLNHRRSGARHSARELPVIRPVWRQGVTTRERENPASDFGGGVFGVERTTGFEPATPTLARLCATSCATSAYRTVDVGRTADALRGARRTIADGVPAHKAGVWGAGYGARERGVPARVRGRRGGVRLVGACIRGARPAGGWIGWPTTLLRLRAGPRVVWHSPVRGSINSGFECRSAVRERLGPASRLNGLAHCRMARVWKSGSQGVRLAEGSPARGVENPYALCGPALAERN</sequence>
<name>A0ABP9CVW5_9ACTN</name>
<protein>
    <submittedName>
        <fullName evidence="1">Uncharacterized protein</fullName>
    </submittedName>
</protein>
<evidence type="ECO:0000313" key="2">
    <source>
        <dbReference type="Proteomes" id="UP001500839"/>
    </source>
</evidence>
<dbReference type="EMBL" id="BAABKQ010000001">
    <property type="protein sequence ID" value="GAA4815499.1"/>
    <property type="molecule type" value="Genomic_DNA"/>
</dbReference>
<organism evidence="1 2">
    <name type="scientific">Tomitella cavernea</name>
    <dbReference type="NCBI Taxonomy" id="1387982"/>
    <lineage>
        <taxon>Bacteria</taxon>
        <taxon>Bacillati</taxon>
        <taxon>Actinomycetota</taxon>
        <taxon>Actinomycetes</taxon>
        <taxon>Mycobacteriales</taxon>
        <taxon>Tomitella</taxon>
    </lineage>
</organism>